<organism evidence="7 8">
    <name type="scientific">Chilo suppressalis</name>
    <name type="common">Asiatic rice borer moth</name>
    <dbReference type="NCBI Taxonomy" id="168631"/>
    <lineage>
        <taxon>Eukaryota</taxon>
        <taxon>Metazoa</taxon>
        <taxon>Ecdysozoa</taxon>
        <taxon>Arthropoda</taxon>
        <taxon>Hexapoda</taxon>
        <taxon>Insecta</taxon>
        <taxon>Pterygota</taxon>
        <taxon>Neoptera</taxon>
        <taxon>Endopterygota</taxon>
        <taxon>Lepidoptera</taxon>
        <taxon>Glossata</taxon>
        <taxon>Ditrysia</taxon>
        <taxon>Pyraloidea</taxon>
        <taxon>Crambidae</taxon>
        <taxon>Crambinae</taxon>
        <taxon>Chilo</taxon>
    </lineage>
</organism>
<dbReference type="InterPro" id="IPR013818">
    <property type="entry name" value="Lipase"/>
</dbReference>
<gene>
    <name evidence="7" type="ORF">CHILSU_LOCUS8867</name>
</gene>
<dbReference type="Pfam" id="PF00151">
    <property type="entry name" value="Lipase"/>
    <property type="match status" value="1"/>
</dbReference>
<dbReference type="Proteomes" id="UP001153292">
    <property type="component" value="Chromosome 4"/>
</dbReference>
<proteinExistence type="inferred from homology"/>
<dbReference type="PANTHER" id="PTHR11610:SF150">
    <property type="entry name" value="FI01825P-RELATED"/>
    <property type="match status" value="1"/>
</dbReference>
<feature type="chain" id="PRO_5045665565" description="Lipase domain-containing protein" evidence="5">
    <location>
        <begin position="20"/>
        <end position="296"/>
    </location>
</feature>
<evidence type="ECO:0000256" key="5">
    <source>
        <dbReference type="SAM" id="SignalP"/>
    </source>
</evidence>
<name>A0ABN8B7K4_CHISP</name>
<evidence type="ECO:0000259" key="6">
    <source>
        <dbReference type="Pfam" id="PF00151"/>
    </source>
</evidence>
<accession>A0ABN8B7K4</accession>
<evidence type="ECO:0000256" key="4">
    <source>
        <dbReference type="RuleBase" id="RU004262"/>
    </source>
</evidence>
<evidence type="ECO:0000313" key="8">
    <source>
        <dbReference type="Proteomes" id="UP001153292"/>
    </source>
</evidence>
<dbReference type="InterPro" id="IPR000734">
    <property type="entry name" value="TAG_lipase"/>
</dbReference>
<feature type="domain" description="Lipase" evidence="6">
    <location>
        <begin position="19"/>
        <end position="276"/>
    </location>
</feature>
<comment type="similarity">
    <text evidence="2 4">Belongs to the AB hydrolase superfamily. Lipase family.</text>
</comment>
<evidence type="ECO:0000256" key="2">
    <source>
        <dbReference type="ARBA" id="ARBA00010701"/>
    </source>
</evidence>
<evidence type="ECO:0000256" key="1">
    <source>
        <dbReference type="ARBA" id="ARBA00004613"/>
    </source>
</evidence>
<dbReference type="InterPro" id="IPR029058">
    <property type="entry name" value="AB_hydrolase_fold"/>
</dbReference>
<dbReference type="Gene3D" id="3.40.50.1820">
    <property type="entry name" value="alpha/beta hydrolase"/>
    <property type="match status" value="1"/>
</dbReference>
<sequence length="296" mass="31133">MCTLVKCLLVAAVAVTVSSHSLGPQDVVFHLFTRANPSQSQVLFPTESSILVSNFAPNKRTIFTIHGLQDFDNSNAFMVPAHMEAEDVNVIAVDWRAGSNTYSEGVSQANQVGLIISGFINLLNNQFSYPPSQIRIVGVGLGGHIAAIAGRLVVGNIPHIVAIDPSLHGWSHHPGRLGTDAATIVEVLHTTAGIQGYDLPLGHIDFYPNGGSQQIGCGMDVSCSHVYGVAFYAESIVAPNRGTPNFVGTACDSHQQAMTMRCTGANNVNFGGAAVKTSGSGIFVFATNAVSPFARG</sequence>
<keyword evidence="8" id="KW-1185">Reference proteome</keyword>
<evidence type="ECO:0000256" key="3">
    <source>
        <dbReference type="ARBA" id="ARBA00022525"/>
    </source>
</evidence>
<dbReference type="PANTHER" id="PTHR11610">
    <property type="entry name" value="LIPASE"/>
    <property type="match status" value="1"/>
</dbReference>
<evidence type="ECO:0000313" key="7">
    <source>
        <dbReference type="EMBL" id="CAH0405502.1"/>
    </source>
</evidence>
<dbReference type="EMBL" id="OU963897">
    <property type="protein sequence ID" value="CAH0405502.1"/>
    <property type="molecule type" value="Genomic_DNA"/>
</dbReference>
<keyword evidence="5" id="KW-0732">Signal</keyword>
<keyword evidence="3" id="KW-0964">Secreted</keyword>
<dbReference type="SUPFAM" id="SSF53474">
    <property type="entry name" value="alpha/beta-Hydrolases"/>
    <property type="match status" value="1"/>
</dbReference>
<reference evidence="7" key="1">
    <citation type="submission" date="2021-12" db="EMBL/GenBank/DDBJ databases">
        <authorList>
            <person name="King R."/>
        </authorList>
    </citation>
    <scope>NUCLEOTIDE SEQUENCE</scope>
</reference>
<comment type="subcellular location">
    <subcellularLocation>
        <location evidence="1">Secreted</location>
    </subcellularLocation>
</comment>
<dbReference type="PRINTS" id="PR00821">
    <property type="entry name" value="TAGLIPASE"/>
</dbReference>
<feature type="signal peptide" evidence="5">
    <location>
        <begin position="1"/>
        <end position="19"/>
    </location>
</feature>
<protein>
    <recommendedName>
        <fullName evidence="6">Lipase domain-containing protein</fullName>
    </recommendedName>
</protein>